<dbReference type="Pfam" id="PF08205">
    <property type="entry name" value="C2-set_2"/>
    <property type="match status" value="1"/>
</dbReference>
<dbReference type="InterPro" id="IPR007110">
    <property type="entry name" value="Ig-like_dom"/>
</dbReference>
<organism evidence="3 4">
    <name type="scientific">Caerostris extrusa</name>
    <name type="common">Bark spider</name>
    <name type="synonym">Caerostris bankana</name>
    <dbReference type="NCBI Taxonomy" id="172846"/>
    <lineage>
        <taxon>Eukaryota</taxon>
        <taxon>Metazoa</taxon>
        <taxon>Ecdysozoa</taxon>
        <taxon>Arthropoda</taxon>
        <taxon>Chelicerata</taxon>
        <taxon>Arachnida</taxon>
        <taxon>Araneae</taxon>
        <taxon>Araneomorphae</taxon>
        <taxon>Entelegynae</taxon>
        <taxon>Araneoidea</taxon>
        <taxon>Araneidae</taxon>
        <taxon>Caerostris</taxon>
    </lineage>
</organism>
<feature type="domain" description="Ig-like" evidence="2">
    <location>
        <begin position="19"/>
        <end position="94"/>
    </location>
</feature>
<dbReference type="PROSITE" id="PS50835">
    <property type="entry name" value="IG_LIKE"/>
    <property type="match status" value="1"/>
</dbReference>
<dbReference type="Gene3D" id="2.60.40.10">
    <property type="entry name" value="Immunoglobulins"/>
    <property type="match status" value="1"/>
</dbReference>
<sequence length="148" mass="16400">MEVEGKKVRNGSTVGPYAEGSTFVLECKSSGGRPAPEVTWWNGTKPLPVKTAVIPEGNGTYFVTSTARFVLSRWDLGGKVECRVRSNASSHPVHQWIKLDIHDILFQTVKGDESEVHGSLLMTFTTQQAEICALHPILPEIKSFCTRW</sequence>
<dbReference type="PANTHER" id="PTHR23278:SF32">
    <property type="entry name" value="NEUROMUSCULIN, ISOFORM E"/>
    <property type="match status" value="1"/>
</dbReference>
<evidence type="ECO:0000259" key="2">
    <source>
        <dbReference type="PROSITE" id="PS50835"/>
    </source>
</evidence>
<proteinExistence type="predicted"/>
<dbReference type="PANTHER" id="PTHR23278">
    <property type="entry name" value="SIDESTEP PROTEIN"/>
    <property type="match status" value="1"/>
</dbReference>
<dbReference type="Proteomes" id="UP001054945">
    <property type="component" value="Unassembled WGS sequence"/>
</dbReference>
<evidence type="ECO:0000313" key="3">
    <source>
        <dbReference type="EMBL" id="GIY02760.1"/>
    </source>
</evidence>
<dbReference type="InterPro" id="IPR036179">
    <property type="entry name" value="Ig-like_dom_sf"/>
</dbReference>
<protein>
    <submittedName>
        <fullName evidence="3">Ig-like domain-containing protein</fullName>
    </submittedName>
</protein>
<dbReference type="EMBL" id="BPLR01005497">
    <property type="protein sequence ID" value="GIY02760.1"/>
    <property type="molecule type" value="Genomic_DNA"/>
</dbReference>
<evidence type="ECO:0000256" key="1">
    <source>
        <dbReference type="ARBA" id="ARBA00023157"/>
    </source>
</evidence>
<keyword evidence="4" id="KW-1185">Reference proteome</keyword>
<accession>A0AAV4Q022</accession>
<dbReference type="InterPro" id="IPR013783">
    <property type="entry name" value="Ig-like_fold"/>
</dbReference>
<dbReference type="AlphaFoldDB" id="A0AAV4Q022"/>
<reference evidence="3 4" key="1">
    <citation type="submission" date="2021-06" db="EMBL/GenBank/DDBJ databases">
        <title>Caerostris extrusa draft genome.</title>
        <authorList>
            <person name="Kono N."/>
            <person name="Arakawa K."/>
        </authorList>
    </citation>
    <scope>NUCLEOTIDE SEQUENCE [LARGE SCALE GENOMIC DNA]</scope>
</reference>
<evidence type="ECO:0000313" key="4">
    <source>
        <dbReference type="Proteomes" id="UP001054945"/>
    </source>
</evidence>
<keyword evidence="1" id="KW-1015">Disulfide bond</keyword>
<name>A0AAV4Q022_CAEEX</name>
<gene>
    <name evidence="3" type="primary">AVEN_16333_1</name>
    <name evidence="3" type="ORF">CEXT_382301</name>
</gene>
<dbReference type="SUPFAM" id="SSF48726">
    <property type="entry name" value="Immunoglobulin"/>
    <property type="match status" value="1"/>
</dbReference>
<comment type="caution">
    <text evidence="3">The sequence shown here is derived from an EMBL/GenBank/DDBJ whole genome shotgun (WGS) entry which is preliminary data.</text>
</comment>
<dbReference type="InterPro" id="IPR013162">
    <property type="entry name" value="CD80_C2-set"/>
</dbReference>